<dbReference type="Proteomes" id="UP000324629">
    <property type="component" value="Unassembled WGS sequence"/>
</dbReference>
<dbReference type="InterPro" id="IPR018202">
    <property type="entry name" value="Ser_caboxypep_ser_AS"/>
</dbReference>
<dbReference type="Gene3D" id="3.40.50.1820">
    <property type="entry name" value="alpha/beta hydrolase"/>
    <property type="match status" value="2"/>
</dbReference>
<dbReference type="EMBL" id="QNGE01006498">
    <property type="protein sequence ID" value="KAA3671420.1"/>
    <property type="molecule type" value="Genomic_DNA"/>
</dbReference>
<protein>
    <recommendedName>
        <fullName evidence="2">Reverse transcriptase domain-containing protein</fullName>
    </recommendedName>
</protein>
<comment type="similarity">
    <text evidence="1">Belongs to the peptidase S10 family.</text>
</comment>
<dbReference type="InterPro" id="IPR029058">
    <property type="entry name" value="AB_hydrolase_fold"/>
</dbReference>
<evidence type="ECO:0000313" key="4">
    <source>
        <dbReference type="Proteomes" id="UP000324629"/>
    </source>
</evidence>
<dbReference type="PANTHER" id="PTHR47027">
    <property type="entry name" value="REVERSE TRANSCRIPTASE DOMAIN-CONTAINING PROTEIN"/>
    <property type="match status" value="1"/>
</dbReference>
<evidence type="ECO:0000256" key="1">
    <source>
        <dbReference type="ARBA" id="ARBA00009431"/>
    </source>
</evidence>
<feature type="domain" description="Reverse transcriptase" evidence="2">
    <location>
        <begin position="365"/>
        <end position="582"/>
    </location>
</feature>
<reference evidence="3 4" key="1">
    <citation type="journal article" date="2019" name="Gigascience">
        <title>Whole-genome sequence of the oriental lung fluke Paragonimus westermani.</title>
        <authorList>
            <person name="Oey H."/>
            <person name="Zakrzewski M."/>
            <person name="Narain K."/>
            <person name="Devi K.R."/>
            <person name="Agatsuma T."/>
            <person name="Nawaratna S."/>
            <person name="Gobert G.N."/>
            <person name="Jones M.K."/>
            <person name="Ragan M.A."/>
            <person name="McManus D.P."/>
            <person name="Krause L."/>
        </authorList>
    </citation>
    <scope>NUCLEOTIDE SEQUENCE [LARGE SCALE GENOMIC DNA]</scope>
    <source>
        <strain evidence="3 4">IND2009</strain>
    </source>
</reference>
<evidence type="ECO:0000259" key="2">
    <source>
        <dbReference type="Pfam" id="PF00078"/>
    </source>
</evidence>
<dbReference type="Pfam" id="PF00078">
    <property type="entry name" value="RVT_1"/>
    <property type="match status" value="1"/>
</dbReference>
<dbReference type="PRINTS" id="PR00724">
    <property type="entry name" value="CRBOXYPTASEC"/>
</dbReference>
<dbReference type="Pfam" id="PF00450">
    <property type="entry name" value="Peptidase_S10"/>
    <property type="match status" value="1"/>
</dbReference>
<dbReference type="SUPFAM" id="SSF53474">
    <property type="entry name" value="alpha/beta-Hydrolases"/>
    <property type="match status" value="1"/>
</dbReference>
<name>A0A5J4N7S7_9TREM</name>
<dbReference type="InterPro" id="IPR000477">
    <property type="entry name" value="RT_dom"/>
</dbReference>
<keyword evidence="4" id="KW-1185">Reference proteome</keyword>
<dbReference type="AlphaFoldDB" id="A0A5J4N7S7"/>
<feature type="non-terminal residue" evidence="3">
    <location>
        <position position="652"/>
    </location>
</feature>
<dbReference type="PANTHER" id="PTHR47027:SF30">
    <property type="entry name" value="THAP-TYPE DOMAIN-CONTAINING PROTEIN"/>
    <property type="match status" value="1"/>
</dbReference>
<evidence type="ECO:0000313" key="3">
    <source>
        <dbReference type="EMBL" id="KAA3671420.1"/>
    </source>
</evidence>
<accession>A0A5J4N7S7</accession>
<gene>
    <name evidence="3" type="ORF">DEA37_0005224</name>
</gene>
<dbReference type="InterPro" id="IPR001563">
    <property type="entry name" value="Peptidase_S10"/>
</dbReference>
<dbReference type="PROSITE" id="PS00131">
    <property type="entry name" value="CARBOXYPEPT_SER_SER"/>
    <property type="match status" value="1"/>
</dbReference>
<dbReference type="CDD" id="cd01650">
    <property type="entry name" value="RT_nLTR_like"/>
    <property type="match status" value="1"/>
</dbReference>
<dbReference type="GO" id="GO:0006508">
    <property type="term" value="P:proteolysis"/>
    <property type="evidence" value="ECO:0007669"/>
    <property type="project" value="InterPro"/>
</dbReference>
<proteinExistence type="inferred from homology"/>
<dbReference type="GO" id="GO:0004185">
    <property type="term" value="F:serine-type carboxypeptidase activity"/>
    <property type="evidence" value="ECO:0007669"/>
    <property type="project" value="InterPro"/>
</dbReference>
<organism evidence="3 4">
    <name type="scientific">Paragonimus westermani</name>
    <dbReference type="NCBI Taxonomy" id="34504"/>
    <lineage>
        <taxon>Eukaryota</taxon>
        <taxon>Metazoa</taxon>
        <taxon>Spiralia</taxon>
        <taxon>Lophotrochozoa</taxon>
        <taxon>Platyhelminthes</taxon>
        <taxon>Trematoda</taxon>
        <taxon>Digenea</taxon>
        <taxon>Plagiorchiida</taxon>
        <taxon>Troglotremata</taxon>
        <taxon>Troglotrematidae</taxon>
        <taxon>Paragonimus</taxon>
    </lineage>
</organism>
<sequence>TATSQSNSTQTEHLEIHSDLNESDRIVSLPRLTAEPSFRQYSGFLEGATPNIQLHYWLVEAVGNHSGAPLFLWLNGGPGCSSLFGHLYENGPFILGNVLYLESPAGVGFSYAKDGNTSASDDTDDDVAGGVVMTINAAINEAYLAAQRRLQFISTLVLRSQMKDILPVHAASFCVDRFTSLHNYRALWHFLKKFPAYKNRAFYITGESYAGIYVPTLALRLLNDGIDLDLRGLFVGNPAVDILIDGCSIIPYLHSRGFLPKSLLNRPATTDWVAVSSLPQQGIKSSLALASDLLELQKAIGRLNNEKTTGEDGLPGDVLKNGRPALERALLQLVHSIWVHETMPENFKDALIVSLFQGKGSKQWADSYRSISLLSCTGKVLARILLNRLNATVLEVSVPKERCGFLASRSTIDLVFAALQTQEKCRERNQPLEALFAEFAKVLDSVSRKALWTVLGKFACPRKFVNIVRLLHVGMKAKVQSCGSNSDDFDIVTGVKQGCVLVPALCSSYLIAMVTVAFQNSGEDGVEVEYRTNGRLLNIRRFGAPIWLQTSAISMLLFADDSALLAHSEEELQRLATASRRRHRSLDWTSTQVGRSACVSPPQIRIAGDTVNGCGDFCYLGSNLSTDLSVDRELRAHVAKARAVLGRLERRV</sequence>
<feature type="non-terminal residue" evidence="3">
    <location>
        <position position="1"/>
    </location>
</feature>
<comment type="caution">
    <text evidence="3">The sequence shown here is derived from an EMBL/GenBank/DDBJ whole genome shotgun (WGS) entry which is preliminary data.</text>
</comment>